<dbReference type="EMBL" id="JACXVP010000006">
    <property type="protein sequence ID" value="KAG5598804.1"/>
    <property type="molecule type" value="Genomic_DNA"/>
</dbReference>
<comment type="caution">
    <text evidence="1">The sequence shown here is derived from an EMBL/GenBank/DDBJ whole genome shotgun (WGS) entry which is preliminary data.</text>
</comment>
<evidence type="ECO:0000313" key="1">
    <source>
        <dbReference type="EMBL" id="KAG5598804.1"/>
    </source>
</evidence>
<accession>A0A9J5YHV5</accession>
<reference evidence="1 2" key="1">
    <citation type="submission" date="2020-09" db="EMBL/GenBank/DDBJ databases">
        <title>De no assembly of potato wild relative species, Solanum commersonii.</title>
        <authorList>
            <person name="Cho K."/>
        </authorList>
    </citation>
    <scope>NUCLEOTIDE SEQUENCE [LARGE SCALE GENOMIC DNA]</scope>
    <source>
        <strain evidence="1">LZ3.2</strain>
        <tissue evidence="1">Leaf</tissue>
    </source>
</reference>
<feature type="non-terminal residue" evidence="1">
    <location>
        <position position="1"/>
    </location>
</feature>
<protein>
    <submittedName>
        <fullName evidence="1">Uncharacterized protein</fullName>
    </submittedName>
</protein>
<name>A0A9J5YHV5_SOLCO</name>
<dbReference type="Proteomes" id="UP000824120">
    <property type="component" value="Chromosome 6"/>
</dbReference>
<sequence length="113" mass="13198">MNKSWVLSEDYLNFRLAVAKLIIQLYLEKFKEFKSRLSLYDQETAKYRVVDVSIIQKMVEDLTTEDDDVVQVNGKAFAVDGHLQEKQLSTPTAPSFHSIHMQLEIEVIYQQMK</sequence>
<organism evidence="1 2">
    <name type="scientific">Solanum commersonii</name>
    <name type="common">Commerson's wild potato</name>
    <name type="synonym">Commerson's nightshade</name>
    <dbReference type="NCBI Taxonomy" id="4109"/>
    <lineage>
        <taxon>Eukaryota</taxon>
        <taxon>Viridiplantae</taxon>
        <taxon>Streptophyta</taxon>
        <taxon>Embryophyta</taxon>
        <taxon>Tracheophyta</taxon>
        <taxon>Spermatophyta</taxon>
        <taxon>Magnoliopsida</taxon>
        <taxon>eudicotyledons</taxon>
        <taxon>Gunneridae</taxon>
        <taxon>Pentapetalae</taxon>
        <taxon>asterids</taxon>
        <taxon>lamiids</taxon>
        <taxon>Solanales</taxon>
        <taxon>Solanaceae</taxon>
        <taxon>Solanoideae</taxon>
        <taxon>Solaneae</taxon>
        <taxon>Solanum</taxon>
    </lineage>
</organism>
<dbReference type="AlphaFoldDB" id="A0A9J5YHV5"/>
<keyword evidence="2" id="KW-1185">Reference proteome</keyword>
<evidence type="ECO:0000313" key="2">
    <source>
        <dbReference type="Proteomes" id="UP000824120"/>
    </source>
</evidence>
<gene>
    <name evidence="1" type="ORF">H5410_030174</name>
</gene>
<proteinExistence type="predicted"/>